<evidence type="ECO:0000256" key="15">
    <source>
        <dbReference type="RuleBase" id="RU004249"/>
    </source>
</evidence>
<evidence type="ECO:0000256" key="10">
    <source>
        <dbReference type="ARBA" id="ARBA00022840"/>
    </source>
</evidence>
<comment type="caution">
    <text evidence="17">The sequence shown here is derived from an EMBL/GenBank/DDBJ whole genome shotgun (WGS) entry which is preliminary data.</text>
</comment>
<keyword evidence="12" id="KW-0457">Lysine biosynthesis</keyword>
<protein>
    <recommendedName>
        <fullName evidence="14">Aspartokinase</fullName>
        <ecNumber evidence="14">2.7.2.4</ecNumber>
    </recommendedName>
</protein>
<evidence type="ECO:0000256" key="9">
    <source>
        <dbReference type="ARBA" id="ARBA00022777"/>
    </source>
</evidence>
<dbReference type="UniPathway" id="UPA00034">
    <property type="reaction ID" value="UER00015"/>
</dbReference>
<feature type="domain" description="Aspartate/glutamate/uridylate kinase" evidence="16">
    <location>
        <begin position="3"/>
        <end position="235"/>
    </location>
</feature>
<gene>
    <name evidence="17" type="ORF">HNQ80_003172</name>
</gene>
<comment type="pathway">
    <text evidence="3 15">Amino-acid biosynthesis; L-methionine biosynthesis via de novo pathway; L-homoserine from L-aspartate: step 1/3.</text>
</comment>
<keyword evidence="8" id="KW-0547">Nucleotide-binding</keyword>
<proteinExistence type="inferred from homology"/>
<evidence type="ECO:0000256" key="2">
    <source>
        <dbReference type="ARBA" id="ARBA00004766"/>
    </source>
</evidence>
<reference evidence="17 18" key="1">
    <citation type="submission" date="2020-08" db="EMBL/GenBank/DDBJ databases">
        <title>Genomic Encyclopedia of Type Strains, Phase IV (KMG-IV): sequencing the most valuable type-strain genomes for metagenomic binning, comparative biology and taxonomic classification.</title>
        <authorList>
            <person name="Goeker M."/>
        </authorList>
    </citation>
    <scope>NUCLEOTIDE SEQUENCE [LARGE SCALE GENOMIC DNA]</scope>
    <source>
        <strain evidence="17 18">DSM 103526</strain>
    </source>
</reference>
<keyword evidence="6 15" id="KW-0028">Amino-acid biosynthesis</keyword>
<sequence>MAVIVLKFGGTSLHTAEAREALLRQVQQCKMEGNDMVVVVSAMGRSGDPYATDTLISILSNVHKEVDGKKKDLAISCGETISAALVAHLLDVHGLPSVALTGFQAGIITNNDFGNSEILHIDTKNICRYLDTNKIVVVAGFQGMTKDGEITTLGRGGSDTSAVTLGGYLGAERVDIFTDVPGIALVDPRIIPNPYFLEYISYDNMYKLASSGTKVIHPRAVLAAKKFQIPVRVRSTFSSGMGTLISEKDEDTPYPFIGISADKDIPCIQGISPSEYDRLGRISVFFRQGATDQSDKLKNLILEITSQAFDYSSGEDYISILLLKDHISHAIQQIYMLAYEQDGSRDLCCPSKSS</sequence>
<evidence type="ECO:0000256" key="11">
    <source>
        <dbReference type="ARBA" id="ARBA00022915"/>
    </source>
</evidence>
<evidence type="ECO:0000256" key="13">
    <source>
        <dbReference type="ARBA" id="ARBA00047872"/>
    </source>
</evidence>
<evidence type="ECO:0000256" key="8">
    <source>
        <dbReference type="ARBA" id="ARBA00022741"/>
    </source>
</evidence>
<accession>A0A841KU02</accession>
<dbReference type="PROSITE" id="PS00324">
    <property type="entry name" value="ASPARTOKINASE"/>
    <property type="match status" value="1"/>
</dbReference>
<dbReference type="SUPFAM" id="SSF53633">
    <property type="entry name" value="Carbamate kinase-like"/>
    <property type="match status" value="1"/>
</dbReference>
<comment type="similarity">
    <text evidence="5 14">Belongs to the aspartokinase family.</text>
</comment>
<evidence type="ECO:0000256" key="12">
    <source>
        <dbReference type="ARBA" id="ARBA00023154"/>
    </source>
</evidence>
<keyword evidence="9 14" id="KW-0418">Kinase</keyword>
<dbReference type="RefSeq" id="WP_184311585.1">
    <property type="nucleotide sequence ID" value="NZ_JACHEN010000020.1"/>
</dbReference>
<dbReference type="PANTHER" id="PTHR21499">
    <property type="entry name" value="ASPARTATE KINASE"/>
    <property type="match status" value="1"/>
</dbReference>
<dbReference type="InterPro" id="IPR001341">
    <property type="entry name" value="Asp_kinase"/>
</dbReference>
<comment type="pathway">
    <text evidence="2 15">Amino-acid biosynthesis; L-lysine biosynthesis via DAP pathway; (S)-tetrahydrodipicolinate from L-aspartate: step 1/4.</text>
</comment>
<comment type="function">
    <text evidence="1">Catalyzes the phosphorylation of the beta-carboxyl group of aspartic acid with ATP to yield 4-phospho-L-aspartate, which is involved in the branched biosynthetic pathway leading to the biosynthesis of amino acids threonine, isoleucine and methionine.</text>
</comment>
<dbReference type="Pfam" id="PF00696">
    <property type="entry name" value="AA_kinase"/>
    <property type="match status" value="1"/>
</dbReference>
<dbReference type="InterPro" id="IPR001048">
    <property type="entry name" value="Asp/Glu/Uridylate_kinase"/>
</dbReference>
<evidence type="ECO:0000256" key="14">
    <source>
        <dbReference type="RuleBase" id="RU003448"/>
    </source>
</evidence>
<dbReference type="GO" id="GO:0009090">
    <property type="term" value="P:homoserine biosynthetic process"/>
    <property type="evidence" value="ECO:0007669"/>
    <property type="project" value="TreeGrafter"/>
</dbReference>
<dbReference type="GO" id="GO:0005829">
    <property type="term" value="C:cytosol"/>
    <property type="evidence" value="ECO:0007669"/>
    <property type="project" value="TreeGrafter"/>
</dbReference>
<dbReference type="EMBL" id="JACHEN010000020">
    <property type="protein sequence ID" value="MBB6217066.1"/>
    <property type="molecule type" value="Genomic_DNA"/>
</dbReference>
<evidence type="ECO:0000256" key="7">
    <source>
        <dbReference type="ARBA" id="ARBA00022679"/>
    </source>
</evidence>
<keyword evidence="10" id="KW-0067">ATP-binding</keyword>
<dbReference type="UniPathway" id="UPA00051">
    <property type="reaction ID" value="UER00462"/>
</dbReference>
<keyword evidence="18" id="KW-1185">Reference proteome</keyword>
<keyword evidence="11" id="KW-0220">Diaminopimelate biosynthesis</keyword>
<evidence type="ECO:0000256" key="1">
    <source>
        <dbReference type="ARBA" id="ARBA00003121"/>
    </source>
</evidence>
<comment type="pathway">
    <text evidence="4 15">Amino-acid biosynthesis; L-threonine biosynthesis; L-threonine from L-aspartate: step 1/5.</text>
</comment>
<evidence type="ECO:0000256" key="4">
    <source>
        <dbReference type="ARBA" id="ARBA00005139"/>
    </source>
</evidence>
<dbReference type="UniPathway" id="UPA00050">
    <property type="reaction ID" value="UER00461"/>
</dbReference>
<evidence type="ECO:0000313" key="17">
    <source>
        <dbReference type="EMBL" id="MBB6217066.1"/>
    </source>
</evidence>
<keyword evidence="7 14" id="KW-0808">Transferase</keyword>
<dbReference type="InterPro" id="IPR036393">
    <property type="entry name" value="AceGlu_kinase-like_sf"/>
</dbReference>
<dbReference type="GO" id="GO:0009089">
    <property type="term" value="P:lysine biosynthetic process via diaminopimelate"/>
    <property type="evidence" value="ECO:0007669"/>
    <property type="project" value="UniProtKB-UniPathway"/>
</dbReference>
<dbReference type="Gene3D" id="3.40.1160.10">
    <property type="entry name" value="Acetylglutamate kinase-like"/>
    <property type="match status" value="1"/>
</dbReference>
<name>A0A841KU02_9FIRM</name>
<organism evidence="17 18">
    <name type="scientific">Anaerosolibacter carboniphilus</name>
    <dbReference type="NCBI Taxonomy" id="1417629"/>
    <lineage>
        <taxon>Bacteria</taxon>
        <taxon>Bacillati</taxon>
        <taxon>Bacillota</taxon>
        <taxon>Clostridia</taxon>
        <taxon>Peptostreptococcales</taxon>
        <taxon>Thermotaleaceae</taxon>
        <taxon>Anaerosolibacter</taxon>
    </lineage>
</organism>
<evidence type="ECO:0000259" key="16">
    <source>
        <dbReference type="Pfam" id="PF00696"/>
    </source>
</evidence>
<dbReference type="NCBIfam" id="TIGR00657">
    <property type="entry name" value="asp_kinases"/>
    <property type="match status" value="1"/>
</dbReference>
<evidence type="ECO:0000256" key="3">
    <source>
        <dbReference type="ARBA" id="ARBA00004986"/>
    </source>
</evidence>
<evidence type="ECO:0000256" key="6">
    <source>
        <dbReference type="ARBA" id="ARBA00022605"/>
    </source>
</evidence>
<dbReference type="GO" id="GO:0004072">
    <property type="term" value="F:aspartate kinase activity"/>
    <property type="evidence" value="ECO:0007669"/>
    <property type="project" value="UniProtKB-EC"/>
</dbReference>
<dbReference type="GO" id="GO:0019877">
    <property type="term" value="P:diaminopimelate biosynthetic process"/>
    <property type="evidence" value="ECO:0007669"/>
    <property type="project" value="UniProtKB-KW"/>
</dbReference>
<dbReference type="PANTHER" id="PTHR21499:SF3">
    <property type="entry name" value="ASPARTOKINASE"/>
    <property type="match status" value="1"/>
</dbReference>
<evidence type="ECO:0000256" key="5">
    <source>
        <dbReference type="ARBA" id="ARBA00010122"/>
    </source>
</evidence>
<comment type="catalytic activity">
    <reaction evidence="13 14">
        <text>L-aspartate + ATP = 4-phospho-L-aspartate + ADP</text>
        <dbReference type="Rhea" id="RHEA:23776"/>
        <dbReference type="ChEBI" id="CHEBI:29991"/>
        <dbReference type="ChEBI" id="CHEBI:30616"/>
        <dbReference type="ChEBI" id="CHEBI:57535"/>
        <dbReference type="ChEBI" id="CHEBI:456216"/>
        <dbReference type="EC" id="2.7.2.4"/>
    </reaction>
</comment>
<dbReference type="GO" id="GO:0005524">
    <property type="term" value="F:ATP binding"/>
    <property type="evidence" value="ECO:0007669"/>
    <property type="project" value="UniProtKB-KW"/>
</dbReference>
<dbReference type="AlphaFoldDB" id="A0A841KU02"/>
<dbReference type="GO" id="GO:0009088">
    <property type="term" value="P:threonine biosynthetic process"/>
    <property type="evidence" value="ECO:0007669"/>
    <property type="project" value="UniProtKB-UniPathway"/>
</dbReference>
<evidence type="ECO:0000313" key="18">
    <source>
        <dbReference type="Proteomes" id="UP000579281"/>
    </source>
</evidence>
<dbReference type="Proteomes" id="UP000579281">
    <property type="component" value="Unassembled WGS sequence"/>
</dbReference>
<dbReference type="InterPro" id="IPR018042">
    <property type="entry name" value="Aspartate_kinase_CS"/>
</dbReference>
<dbReference type="EC" id="2.7.2.4" evidence="14"/>